<dbReference type="InterPro" id="IPR008927">
    <property type="entry name" value="6-PGluconate_DH-like_C_sf"/>
</dbReference>
<feature type="domain" description="3-hydroxyisobutyrate dehydrogenase-like NAD-binding" evidence="3">
    <location>
        <begin position="151"/>
        <end position="270"/>
    </location>
</feature>
<evidence type="ECO:0000259" key="2">
    <source>
        <dbReference type="Pfam" id="PF03446"/>
    </source>
</evidence>
<dbReference type="InterPro" id="IPR006115">
    <property type="entry name" value="6PGDH_NADP-bd"/>
</dbReference>
<name>A0ABY5HM62_9GAMM</name>
<proteinExistence type="predicted"/>
<sequence length="416" mass="45870">MIHELLKKGYQVKVFDRYRSAAESVIAAGAQWADSPKDAAIGCQIVITCLPLPQDVLENMLGDQGALEGMASGTTWIDTSTTDYHNTLRIAKSAKAKGVYSIEGPVSNLSHMGVDFANSSIYCAGDREGYDMSLEVLNTITKIAFYVGEIGSAQTTKLLTNLLFYGPVAIAGDCFAISQQAGIPNHWMWDFVKASKGNSVATEQFMPMLFDGSYDSSCTLEIGVKDMSLTVALADEFGLTLPLGRVINERYHTSGRVYDQQQGHLKICKLTEDANELQVRIAGFVAPTKYGINKQYVRSAEVVTDKYGRIKPKLPESYRAPAFEPDVEQRQLAGALAAFMEYTNYVFVKEAYELGYGIGIRHDLITEMILWSVGTCWVFENFEGYKANPAVLDDVAAIKTELHLPLIQDVLGIWAR</sequence>
<dbReference type="PANTHER" id="PTHR43060:SF15">
    <property type="entry name" value="3-HYDROXYISOBUTYRATE DEHYDROGENASE-LIKE 1, MITOCHONDRIAL-RELATED"/>
    <property type="match status" value="1"/>
</dbReference>
<dbReference type="Gene3D" id="1.10.1040.10">
    <property type="entry name" value="N-(1-d-carboxylethyl)-l-norvaline Dehydrogenase, domain 2"/>
    <property type="match status" value="1"/>
</dbReference>
<dbReference type="SUPFAM" id="SSF51735">
    <property type="entry name" value="NAD(P)-binding Rossmann-fold domains"/>
    <property type="match status" value="1"/>
</dbReference>
<dbReference type="SUPFAM" id="SSF48179">
    <property type="entry name" value="6-phosphogluconate dehydrogenase C-terminal domain-like"/>
    <property type="match status" value="1"/>
</dbReference>
<protein>
    <submittedName>
        <fullName evidence="4">NAD(P)-dependent oxidoreductase</fullName>
    </submittedName>
</protein>
<dbReference type="Pfam" id="PF03446">
    <property type="entry name" value="NAD_binding_2"/>
    <property type="match status" value="1"/>
</dbReference>
<evidence type="ECO:0000256" key="1">
    <source>
        <dbReference type="ARBA" id="ARBA00023002"/>
    </source>
</evidence>
<dbReference type="EMBL" id="CP073347">
    <property type="protein sequence ID" value="UTW13049.1"/>
    <property type="molecule type" value="Genomic_DNA"/>
</dbReference>
<dbReference type="Gene3D" id="3.40.50.720">
    <property type="entry name" value="NAD(P)-binding Rossmann-like Domain"/>
    <property type="match status" value="1"/>
</dbReference>
<evidence type="ECO:0000313" key="5">
    <source>
        <dbReference type="Proteomes" id="UP001058461"/>
    </source>
</evidence>
<dbReference type="InterPro" id="IPR036291">
    <property type="entry name" value="NAD(P)-bd_dom_sf"/>
</dbReference>
<dbReference type="PANTHER" id="PTHR43060">
    <property type="entry name" value="3-HYDROXYISOBUTYRATE DEHYDROGENASE-LIKE 1, MITOCHONDRIAL-RELATED"/>
    <property type="match status" value="1"/>
</dbReference>
<dbReference type="Pfam" id="PF14833">
    <property type="entry name" value="NAD_binding_11"/>
    <property type="match status" value="1"/>
</dbReference>
<accession>A0ABY5HM62</accession>
<gene>
    <name evidence="4" type="ORF">KDW95_05145</name>
</gene>
<dbReference type="InterPro" id="IPR029154">
    <property type="entry name" value="HIBADH-like_NADP-bd"/>
</dbReference>
<keyword evidence="5" id="KW-1185">Reference proteome</keyword>
<reference evidence="4" key="1">
    <citation type="submission" date="2021-04" db="EMBL/GenBank/DDBJ databases">
        <title>Oceanospirillales bacteria with DddD are important DMSP degraders in coastal seawater.</title>
        <authorList>
            <person name="Liu J."/>
        </authorList>
    </citation>
    <scope>NUCLEOTIDE SEQUENCE</scope>
    <source>
        <strain evidence="4">D13-1</strain>
    </source>
</reference>
<evidence type="ECO:0000313" key="4">
    <source>
        <dbReference type="EMBL" id="UTW13049.1"/>
    </source>
</evidence>
<dbReference type="Proteomes" id="UP001058461">
    <property type="component" value="Chromosome"/>
</dbReference>
<feature type="domain" description="6-phosphogluconate dehydrogenase NADP-binding" evidence="2">
    <location>
        <begin position="1"/>
        <end position="148"/>
    </location>
</feature>
<keyword evidence="1" id="KW-0560">Oxidoreductase</keyword>
<dbReference type="InterPro" id="IPR013328">
    <property type="entry name" value="6PGD_dom2"/>
</dbReference>
<organism evidence="4 5">
    <name type="scientific">Marinobacterium rhizophilum</name>
    <dbReference type="NCBI Taxonomy" id="420402"/>
    <lineage>
        <taxon>Bacteria</taxon>
        <taxon>Pseudomonadati</taxon>
        <taxon>Pseudomonadota</taxon>
        <taxon>Gammaproteobacteria</taxon>
        <taxon>Oceanospirillales</taxon>
        <taxon>Oceanospirillaceae</taxon>
        <taxon>Marinobacterium</taxon>
    </lineage>
</organism>
<evidence type="ECO:0000259" key="3">
    <source>
        <dbReference type="Pfam" id="PF14833"/>
    </source>
</evidence>